<gene>
    <name evidence="1 3" type="ORF">LOAG_18308</name>
</gene>
<dbReference type="AlphaFoldDB" id="A0A1I7W4G4"/>
<dbReference type="GeneID" id="31251896"/>
<proteinExistence type="predicted"/>
<name>A0A1I7W4G4_LOALO</name>
<dbReference type="WBParaSite" id="EN70_9558">
    <property type="protein sequence ID" value="EN70_9558"/>
    <property type="gene ID" value="EN70_9558"/>
</dbReference>
<keyword evidence="2" id="KW-1185">Reference proteome</keyword>
<accession>A0A1I7W4G4</accession>
<reference evidence="3" key="2">
    <citation type="submission" date="2016-11" db="UniProtKB">
        <authorList>
            <consortium name="WormBaseParasite"/>
        </authorList>
    </citation>
    <scope>IDENTIFICATION</scope>
</reference>
<dbReference type="EMBL" id="JH712322">
    <property type="protein sequence ID" value="EJD74369.1"/>
    <property type="molecule type" value="Genomic_DNA"/>
</dbReference>
<dbReference type="RefSeq" id="XP_020305293.1">
    <property type="nucleotide sequence ID" value="XM_020450970.1"/>
</dbReference>
<accession>A0A1S0UFK6</accession>
<evidence type="ECO:0000313" key="3">
    <source>
        <dbReference type="WBParaSite" id="EN70_9558"/>
    </source>
</evidence>
<dbReference type="KEGG" id="loa:LOAG_18308"/>
<protein>
    <submittedName>
        <fullName evidence="3">S9 family peptidase</fullName>
    </submittedName>
</protein>
<sequence>MDLRFGGDEMSEVFSPGDDPNKEIIRFHRLQYNDPIVIRMENAKYVYSESNKNQTVTFHFLGARDEIIQFLLFPDTGEAKLNSTYHKTDSVDIG</sequence>
<dbReference type="CTD" id="31251896"/>
<organism evidence="2 3">
    <name type="scientific">Loa loa</name>
    <name type="common">Eye worm</name>
    <name type="synonym">Filaria loa</name>
    <dbReference type="NCBI Taxonomy" id="7209"/>
    <lineage>
        <taxon>Eukaryota</taxon>
        <taxon>Metazoa</taxon>
        <taxon>Ecdysozoa</taxon>
        <taxon>Nematoda</taxon>
        <taxon>Chromadorea</taxon>
        <taxon>Rhabditida</taxon>
        <taxon>Spirurina</taxon>
        <taxon>Spiruromorpha</taxon>
        <taxon>Filarioidea</taxon>
        <taxon>Onchocercidae</taxon>
        <taxon>Loa</taxon>
    </lineage>
</organism>
<evidence type="ECO:0000313" key="1">
    <source>
        <dbReference type="EMBL" id="EJD74369.1"/>
    </source>
</evidence>
<evidence type="ECO:0000313" key="2">
    <source>
        <dbReference type="Proteomes" id="UP000095285"/>
    </source>
</evidence>
<dbReference type="Proteomes" id="UP000095285">
    <property type="component" value="Unassembled WGS sequence"/>
</dbReference>
<reference evidence="1 2" key="1">
    <citation type="submission" date="2012-04" db="EMBL/GenBank/DDBJ databases">
        <title>The Genome Sequence of Loa loa.</title>
        <authorList>
            <consortium name="The Broad Institute Genome Sequencing Platform"/>
            <consortium name="Broad Institute Genome Sequencing Center for Infectious Disease"/>
            <person name="Nutman T.B."/>
            <person name="Fink D.L."/>
            <person name="Russ C."/>
            <person name="Young S."/>
            <person name="Zeng Q."/>
            <person name="Gargeya S."/>
            <person name="Alvarado L."/>
            <person name="Berlin A."/>
            <person name="Chapman S.B."/>
            <person name="Chen Z."/>
            <person name="Freedman E."/>
            <person name="Gellesch M."/>
            <person name="Goldberg J."/>
            <person name="Griggs A."/>
            <person name="Gujja S."/>
            <person name="Heilman E.R."/>
            <person name="Heiman D."/>
            <person name="Howarth C."/>
            <person name="Mehta T."/>
            <person name="Neiman D."/>
            <person name="Pearson M."/>
            <person name="Roberts A."/>
            <person name="Saif S."/>
            <person name="Shea T."/>
            <person name="Shenoy N."/>
            <person name="Sisk P."/>
            <person name="Stolte C."/>
            <person name="Sykes S."/>
            <person name="White J."/>
            <person name="Yandava C."/>
            <person name="Haas B."/>
            <person name="Henn M.R."/>
            <person name="Nusbaum C."/>
            <person name="Birren B."/>
        </authorList>
    </citation>
    <scope>NUCLEOTIDE SEQUENCE [LARGE SCALE GENOMIC DNA]</scope>
</reference>